<accession>A0ABT2F097</accession>
<comment type="caution">
    <text evidence="3">The sequence shown here is derived from an EMBL/GenBank/DDBJ whole genome shotgun (WGS) entry which is preliminary data.</text>
</comment>
<dbReference type="InterPro" id="IPR046947">
    <property type="entry name" value="LytR-like"/>
</dbReference>
<evidence type="ECO:0000256" key="1">
    <source>
        <dbReference type="ARBA" id="ARBA00004496"/>
    </source>
</evidence>
<dbReference type="PANTHER" id="PTHR37299:SF4">
    <property type="entry name" value="TRANSCRIPTIONAL REGULATOR"/>
    <property type="match status" value="1"/>
</dbReference>
<evidence type="ECO:0000259" key="2">
    <source>
        <dbReference type="PROSITE" id="PS50930"/>
    </source>
</evidence>
<dbReference type="InterPro" id="IPR007492">
    <property type="entry name" value="LytTR_DNA-bd_dom"/>
</dbReference>
<dbReference type="RefSeq" id="WP_259198543.1">
    <property type="nucleotide sequence ID" value="NZ_JANUXY010000002.1"/>
</dbReference>
<dbReference type="PROSITE" id="PS50930">
    <property type="entry name" value="HTH_LYTTR"/>
    <property type="match status" value="1"/>
</dbReference>
<organism evidence="3 4">
    <name type="scientific">Staphylococcus americanisciuri</name>
    <dbReference type="NCBI Taxonomy" id="2973940"/>
    <lineage>
        <taxon>Bacteria</taxon>
        <taxon>Bacillati</taxon>
        <taxon>Bacillota</taxon>
        <taxon>Bacilli</taxon>
        <taxon>Bacillales</taxon>
        <taxon>Staphylococcaceae</taxon>
        <taxon>Staphylococcus</taxon>
    </lineage>
</organism>
<proteinExistence type="predicted"/>
<evidence type="ECO:0000313" key="3">
    <source>
        <dbReference type="EMBL" id="MCS4485869.1"/>
    </source>
</evidence>
<protein>
    <submittedName>
        <fullName evidence="3">LytTR family transcriptional regulator</fullName>
    </submittedName>
</protein>
<dbReference type="Gene3D" id="2.40.50.1020">
    <property type="entry name" value="LytTr DNA-binding domain"/>
    <property type="match status" value="1"/>
</dbReference>
<dbReference type="Proteomes" id="UP001205609">
    <property type="component" value="Unassembled WGS sequence"/>
</dbReference>
<keyword evidence="4" id="KW-1185">Reference proteome</keyword>
<dbReference type="SMART" id="SM00850">
    <property type="entry name" value="LytTR"/>
    <property type="match status" value="1"/>
</dbReference>
<evidence type="ECO:0000313" key="4">
    <source>
        <dbReference type="Proteomes" id="UP001205609"/>
    </source>
</evidence>
<dbReference type="Pfam" id="PF04397">
    <property type="entry name" value="LytTR"/>
    <property type="match status" value="1"/>
</dbReference>
<reference evidence="3 4" key="1">
    <citation type="journal article" date="2023" name="Int. J. Syst. Evol. Microbiol.">
        <title>Streptococcus sciuri sp. nov., Staphylococcus marylandisciuri sp. nov. and Staphylococcus americanisciuri sp. nov., isolated from faeces of eastern grey squirrel (Sciurus carolinensis).</title>
        <authorList>
            <person name="Volokhov D.V."/>
            <person name="Zagorodnyaya T.A."/>
            <person name="Furtak V.A."/>
            <person name="Nattanmai G."/>
            <person name="Randall L."/>
            <person name="Jose S."/>
            <person name="Gao Y."/>
            <person name="Eisenberg T."/>
            <person name="Delmonte P."/>
            <person name="Blom J."/>
            <person name="Mitchell K.K."/>
        </authorList>
    </citation>
    <scope>NUCLEOTIDE SEQUENCE [LARGE SCALE GENOMIC DNA]</scope>
    <source>
        <strain evidence="3 4">GRT3</strain>
    </source>
</reference>
<gene>
    <name evidence="3" type="ORF">NXS11_03060</name>
</gene>
<name>A0ABT2F097_9STAP</name>
<sequence length="151" mass="17074">MKEQINVHLKFDASTVGTDVTISTYDQDLGVDLLKYIQQYEAPSNKLGVKTSQGVYLITKTEIIFAEIFDKQLTIVTTEATYTTRMTLYNLQQALPEYQFVQISKSSIVNIEHITKVAPSFSGNLYATLSNHQQVTISRRYVKKLTQSLGI</sequence>
<dbReference type="PANTHER" id="PTHR37299">
    <property type="entry name" value="TRANSCRIPTIONAL REGULATOR-RELATED"/>
    <property type="match status" value="1"/>
</dbReference>
<feature type="domain" description="HTH LytTR-type" evidence="2">
    <location>
        <begin position="47"/>
        <end position="151"/>
    </location>
</feature>
<comment type="subcellular location">
    <subcellularLocation>
        <location evidence="1">Cytoplasm</location>
    </subcellularLocation>
</comment>
<dbReference type="EMBL" id="JANUXY010000002">
    <property type="protein sequence ID" value="MCS4485869.1"/>
    <property type="molecule type" value="Genomic_DNA"/>
</dbReference>